<evidence type="ECO:0000313" key="2">
    <source>
        <dbReference type="EMBL" id="KAE8100577.1"/>
    </source>
</evidence>
<feature type="transmembrane region" description="Helical" evidence="1">
    <location>
        <begin position="562"/>
        <end position="588"/>
    </location>
</feature>
<feature type="transmembrane region" description="Helical" evidence="1">
    <location>
        <begin position="152"/>
        <end position="174"/>
    </location>
</feature>
<dbReference type="Proteomes" id="UP000327013">
    <property type="component" value="Chromosome 7"/>
</dbReference>
<dbReference type="EMBL" id="CM017327">
    <property type="protein sequence ID" value="KAE8100577.1"/>
    <property type="molecule type" value="Genomic_DNA"/>
</dbReference>
<dbReference type="GO" id="GO:0009507">
    <property type="term" value="C:chloroplast"/>
    <property type="evidence" value="ECO:0007669"/>
    <property type="project" value="TreeGrafter"/>
</dbReference>
<organism evidence="2 3">
    <name type="scientific">Carpinus fangiana</name>
    <dbReference type="NCBI Taxonomy" id="176857"/>
    <lineage>
        <taxon>Eukaryota</taxon>
        <taxon>Viridiplantae</taxon>
        <taxon>Streptophyta</taxon>
        <taxon>Embryophyta</taxon>
        <taxon>Tracheophyta</taxon>
        <taxon>Spermatophyta</taxon>
        <taxon>Magnoliopsida</taxon>
        <taxon>eudicotyledons</taxon>
        <taxon>Gunneridae</taxon>
        <taxon>Pentapetalae</taxon>
        <taxon>rosids</taxon>
        <taxon>fabids</taxon>
        <taxon>Fagales</taxon>
        <taxon>Betulaceae</taxon>
        <taxon>Carpinus</taxon>
    </lineage>
</organism>
<feature type="transmembrane region" description="Helical" evidence="1">
    <location>
        <begin position="377"/>
        <end position="401"/>
    </location>
</feature>
<evidence type="ECO:0000256" key="1">
    <source>
        <dbReference type="SAM" id="Phobius"/>
    </source>
</evidence>
<gene>
    <name evidence="2" type="ORF">FH972_018463</name>
</gene>
<name>A0A5N6RQ43_9ROSI</name>
<proteinExistence type="predicted"/>
<keyword evidence="3" id="KW-1185">Reference proteome</keyword>
<keyword evidence="1" id="KW-1133">Transmembrane helix</keyword>
<dbReference type="OrthoDB" id="1927955at2759"/>
<reference evidence="2 3" key="1">
    <citation type="submission" date="2019-06" db="EMBL/GenBank/DDBJ databases">
        <title>A chromosomal-level reference genome of Carpinus fangiana (Coryloideae, Betulaceae).</title>
        <authorList>
            <person name="Yang X."/>
            <person name="Wang Z."/>
            <person name="Zhang L."/>
            <person name="Hao G."/>
            <person name="Liu J."/>
            <person name="Yang Y."/>
        </authorList>
    </citation>
    <scope>NUCLEOTIDE SEQUENCE [LARGE SCALE GENOMIC DNA]</scope>
    <source>
        <strain evidence="2">Cfa_2016G</strain>
        <tissue evidence="2">Leaf</tissue>
    </source>
</reference>
<sequence>MGLPTHESTSHVSKFLKVSSTQVELRDQRVKFGIALKPHLMPGSLKGIFREPSLPSKKQGAILCASGVHPSGSKGMEPQPSHDKSCLLYIAPAVKALLKDNYYAVIGTSLSLEAPFYIGLAIFLRVTEHVQQPYLQFNPSGWGLITGFRGHLTSAFLAMGFKLIVPLLALRLVWEPLNPPARVALLSLVLNCVAQLAFETILYKRGWSCWPLVPIIFEVYRLYQLTETVHHIEIEVLILSKQQRYGSIEHVIIISLLFCVIVILRVLAVVGLTDQRVRVGIASKSHLMLGLKREFNKSLMPSLKRGAIVCAANSNPDAKLAFSGREGSDSGVPVSGSNGVEPFRGKSGSISFYGLTHQLVEEGKLQSAPFKEEKGSLIWVLAPIALISSLILPQFFLANAIEDILQDVLLVEMVTSLLFEVLFYIGLAIFLLVTDRVQRPYLQFSPKRWGLITGLRGYLTCAFFTAGFKFMAPLFAVYVTWPMIGLPGLVSVVPFLVSCVAQLAFEKLLDKRGSSSWPLVPIIFEVYRLYQLTKAAHFIERCVFSMKGLPTSPELLERSGALFGMIVTFQILGVVCLWSLITFLLRLFPSRPVAEKY</sequence>
<feature type="transmembrane region" description="Helical" evidence="1">
    <location>
        <begin position="484"/>
        <end position="505"/>
    </location>
</feature>
<dbReference type="AlphaFoldDB" id="A0A5N6RQ43"/>
<feature type="transmembrane region" description="Helical" evidence="1">
    <location>
        <begin position="455"/>
        <end position="478"/>
    </location>
</feature>
<feature type="transmembrane region" description="Helical" evidence="1">
    <location>
        <begin position="413"/>
        <end position="434"/>
    </location>
</feature>
<feature type="transmembrane region" description="Helical" evidence="1">
    <location>
        <begin position="102"/>
        <end position="124"/>
    </location>
</feature>
<keyword evidence="1" id="KW-0472">Membrane</keyword>
<protein>
    <submittedName>
        <fullName evidence="2">Uncharacterized protein</fullName>
    </submittedName>
</protein>
<feature type="transmembrane region" description="Helical" evidence="1">
    <location>
        <begin position="183"/>
        <end position="203"/>
    </location>
</feature>
<accession>A0A5N6RQ43</accession>
<feature type="transmembrane region" description="Helical" evidence="1">
    <location>
        <begin position="251"/>
        <end position="272"/>
    </location>
</feature>
<dbReference type="PANTHER" id="PTHR33918">
    <property type="entry name" value="OS01G0704200 PROTEIN"/>
    <property type="match status" value="1"/>
</dbReference>
<keyword evidence="1" id="KW-0812">Transmembrane</keyword>
<evidence type="ECO:0000313" key="3">
    <source>
        <dbReference type="Proteomes" id="UP000327013"/>
    </source>
</evidence>
<dbReference type="PANTHER" id="PTHR33918:SF4">
    <property type="entry name" value="ABC-2 TYPE TRANSPORTER DOMAIN-CONTAINING PROTEIN"/>
    <property type="match status" value="1"/>
</dbReference>